<dbReference type="Proteomes" id="UP000689195">
    <property type="component" value="Unassembled WGS sequence"/>
</dbReference>
<sequence length="157" mass="18116">MSQTENKSGPKSKKSLLSSLNLIVNPNQKQYNFCIQKEEKILKITMNLYSTIKLINAVSEALKEIGNENQLDNNPNNYAIYISKKNGLPKTDFPSYQMDLLLEETGNTNFSLVHTTSQNKKPYDQKIHLNQVKEQKLNVHKLEKKHKNWFLNFLGCS</sequence>
<gene>
    <name evidence="1" type="ORF">PPENT_87.1.T0130182</name>
</gene>
<keyword evidence="2" id="KW-1185">Reference proteome</keyword>
<accession>A0A8S1T040</accession>
<comment type="caution">
    <text evidence="1">The sequence shown here is derived from an EMBL/GenBank/DDBJ whole genome shotgun (WGS) entry which is preliminary data.</text>
</comment>
<dbReference type="OrthoDB" id="308264at2759"/>
<protein>
    <submittedName>
        <fullName evidence="1">Uncharacterized protein</fullName>
    </submittedName>
</protein>
<name>A0A8S1T040_9CILI</name>
<proteinExistence type="predicted"/>
<dbReference type="EMBL" id="CAJJDO010000013">
    <property type="protein sequence ID" value="CAD8144344.1"/>
    <property type="molecule type" value="Genomic_DNA"/>
</dbReference>
<organism evidence="1 2">
    <name type="scientific">Paramecium pentaurelia</name>
    <dbReference type="NCBI Taxonomy" id="43138"/>
    <lineage>
        <taxon>Eukaryota</taxon>
        <taxon>Sar</taxon>
        <taxon>Alveolata</taxon>
        <taxon>Ciliophora</taxon>
        <taxon>Intramacronucleata</taxon>
        <taxon>Oligohymenophorea</taxon>
        <taxon>Peniculida</taxon>
        <taxon>Parameciidae</taxon>
        <taxon>Paramecium</taxon>
    </lineage>
</organism>
<evidence type="ECO:0000313" key="1">
    <source>
        <dbReference type="EMBL" id="CAD8144344.1"/>
    </source>
</evidence>
<dbReference type="AlphaFoldDB" id="A0A8S1T040"/>
<reference evidence="1" key="1">
    <citation type="submission" date="2021-01" db="EMBL/GenBank/DDBJ databases">
        <authorList>
            <consortium name="Genoscope - CEA"/>
            <person name="William W."/>
        </authorList>
    </citation>
    <scope>NUCLEOTIDE SEQUENCE</scope>
</reference>
<evidence type="ECO:0000313" key="2">
    <source>
        <dbReference type="Proteomes" id="UP000689195"/>
    </source>
</evidence>